<feature type="transmembrane region" description="Helical" evidence="5">
    <location>
        <begin position="232"/>
        <end position="256"/>
    </location>
</feature>
<dbReference type="Proteomes" id="UP000504632">
    <property type="component" value="Chromosome 6"/>
</dbReference>
<dbReference type="OrthoDB" id="8759131at2759"/>
<dbReference type="AlphaFoldDB" id="A0A6J2VLQ0"/>
<dbReference type="InterPro" id="IPR052921">
    <property type="entry name" value="GPCR1_Superfamily_Member"/>
</dbReference>
<gene>
    <name evidence="8" type="primary">LOC115815083</name>
</gene>
<evidence type="ECO:0000256" key="4">
    <source>
        <dbReference type="ARBA" id="ARBA00023136"/>
    </source>
</evidence>
<keyword evidence="2 5" id="KW-0812">Transmembrane</keyword>
<reference evidence="8" key="1">
    <citation type="submission" date="2025-08" db="UniProtKB">
        <authorList>
            <consortium name="RefSeq"/>
        </authorList>
    </citation>
    <scope>IDENTIFICATION</scope>
</reference>
<accession>A0A6J2VLQ0</accession>
<feature type="transmembrane region" description="Helical" evidence="5">
    <location>
        <begin position="89"/>
        <end position="116"/>
    </location>
</feature>
<protein>
    <submittedName>
        <fullName evidence="8">Odorant receptor 131-2-like</fullName>
    </submittedName>
</protein>
<evidence type="ECO:0000256" key="1">
    <source>
        <dbReference type="ARBA" id="ARBA00004370"/>
    </source>
</evidence>
<evidence type="ECO:0000256" key="3">
    <source>
        <dbReference type="ARBA" id="ARBA00022989"/>
    </source>
</evidence>
<evidence type="ECO:0000313" key="7">
    <source>
        <dbReference type="Proteomes" id="UP000504632"/>
    </source>
</evidence>
<dbReference type="Pfam" id="PF00001">
    <property type="entry name" value="7tm_1"/>
    <property type="match status" value="1"/>
</dbReference>
<evidence type="ECO:0000313" key="8">
    <source>
        <dbReference type="RefSeq" id="XP_030633910.1"/>
    </source>
</evidence>
<dbReference type="InParanoid" id="A0A6J2VLQ0"/>
<organism evidence="7 8">
    <name type="scientific">Chanos chanos</name>
    <name type="common">Milkfish</name>
    <name type="synonym">Mugil chanos</name>
    <dbReference type="NCBI Taxonomy" id="29144"/>
    <lineage>
        <taxon>Eukaryota</taxon>
        <taxon>Metazoa</taxon>
        <taxon>Chordata</taxon>
        <taxon>Craniata</taxon>
        <taxon>Vertebrata</taxon>
        <taxon>Euteleostomi</taxon>
        <taxon>Actinopterygii</taxon>
        <taxon>Neopterygii</taxon>
        <taxon>Teleostei</taxon>
        <taxon>Ostariophysi</taxon>
        <taxon>Gonorynchiformes</taxon>
        <taxon>Chanidae</taxon>
        <taxon>Chanos</taxon>
    </lineage>
</organism>
<dbReference type="PANTHER" id="PTHR26451">
    <property type="entry name" value="G_PROTEIN_RECEP_F1_2 DOMAIN-CONTAINING PROTEIN"/>
    <property type="match status" value="1"/>
</dbReference>
<sequence>MTVNNTSMNAGLNSSPSLRAINERVIIVEVLIAVFLYTDTLLIFTFFQKDYFRTNTRYIFFVHTLLCDWLFLFVTNILLLLSYFVLPMPAWICVIICVLMGVLTFATPLTLTAMCLERYVAICMPLRHADIYTIRRSFHCLLVVHSLSCIQSIVIISIFFASVSLSFYTQNKICQVEMLIVHKWQSLLRSVISQLYFLIMSCTILFTYVKIMAAAKEASSDKKSTSKGRKTVILHAAQLLLCLIQLWCPFIEGTVMDIDFRMFIDLRYFDYIVFILAPRCLCPLVYGLRDDKFYMALKYHALCGLNKKISPKFVDI</sequence>
<feature type="domain" description="G-protein coupled receptors family 1 profile" evidence="6">
    <location>
        <begin position="38"/>
        <end position="286"/>
    </location>
</feature>
<dbReference type="InterPro" id="IPR000276">
    <property type="entry name" value="GPCR_Rhodpsn"/>
</dbReference>
<proteinExistence type="predicted"/>
<evidence type="ECO:0000259" key="6">
    <source>
        <dbReference type="PROSITE" id="PS50262"/>
    </source>
</evidence>
<keyword evidence="7" id="KW-1185">Reference proteome</keyword>
<keyword evidence="3 5" id="KW-1133">Transmembrane helix</keyword>
<feature type="transmembrane region" description="Helical" evidence="5">
    <location>
        <begin position="59"/>
        <end position="83"/>
    </location>
</feature>
<dbReference type="CDD" id="cd00637">
    <property type="entry name" value="7tm_classA_rhodopsin-like"/>
    <property type="match status" value="1"/>
</dbReference>
<dbReference type="PANTHER" id="PTHR26451:SF886">
    <property type="entry name" value="GROWTH HORMONE SECRETAGOGUE RECEPTOR TYPE 1-LIKE-RELATED"/>
    <property type="match status" value="1"/>
</dbReference>
<dbReference type="InterPro" id="IPR017452">
    <property type="entry name" value="GPCR_Rhodpsn_7TM"/>
</dbReference>
<dbReference type="SUPFAM" id="SSF81321">
    <property type="entry name" value="Family A G protein-coupled receptor-like"/>
    <property type="match status" value="1"/>
</dbReference>
<evidence type="ECO:0000256" key="2">
    <source>
        <dbReference type="ARBA" id="ARBA00022692"/>
    </source>
</evidence>
<dbReference type="GeneID" id="115815083"/>
<dbReference type="GO" id="GO:0004984">
    <property type="term" value="F:olfactory receptor activity"/>
    <property type="evidence" value="ECO:0007669"/>
    <property type="project" value="TreeGrafter"/>
</dbReference>
<keyword evidence="4 5" id="KW-0472">Membrane</keyword>
<dbReference type="Gene3D" id="1.20.1070.10">
    <property type="entry name" value="Rhodopsin 7-helix transmembrane proteins"/>
    <property type="match status" value="1"/>
</dbReference>
<feature type="transmembrane region" description="Helical" evidence="5">
    <location>
        <begin position="268"/>
        <end position="288"/>
    </location>
</feature>
<evidence type="ECO:0000256" key="5">
    <source>
        <dbReference type="SAM" id="Phobius"/>
    </source>
</evidence>
<feature type="transmembrane region" description="Helical" evidence="5">
    <location>
        <begin position="137"/>
        <end position="161"/>
    </location>
</feature>
<feature type="transmembrane region" description="Helical" evidence="5">
    <location>
        <begin position="191"/>
        <end position="211"/>
    </location>
</feature>
<dbReference type="GO" id="GO:0016020">
    <property type="term" value="C:membrane"/>
    <property type="evidence" value="ECO:0007669"/>
    <property type="project" value="UniProtKB-SubCell"/>
</dbReference>
<comment type="subcellular location">
    <subcellularLocation>
        <location evidence="1">Membrane</location>
    </subcellularLocation>
</comment>
<dbReference type="PROSITE" id="PS50262">
    <property type="entry name" value="G_PROTEIN_RECEP_F1_2"/>
    <property type="match status" value="1"/>
</dbReference>
<dbReference type="GO" id="GO:0005549">
    <property type="term" value="F:odorant binding"/>
    <property type="evidence" value="ECO:0007669"/>
    <property type="project" value="TreeGrafter"/>
</dbReference>
<dbReference type="RefSeq" id="XP_030633910.1">
    <property type="nucleotide sequence ID" value="XM_030778050.1"/>
</dbReference>
<dbReference type="GO" id="GO:0004930">
    <property type="term" value="F:G protein-coupled receptor activity"/>
    <property type="evidence" value="ECO:0007669"/>
    <property type="project" value="InterPro"/>
</dbReference>
<dbReference type="FunFam" id="1.20.1070.10:FF:000096">
    <property type="entry name" value="Odorant receptor 131-2"/>
    <property type="match status" value="1"/>
</dbReference>
<name>A0A6J2VLQ0_CHACN</name>
<feature type="transmembrane region" description="Helical" evidence="5">
    <location>
        <begin position="25"/>
        <end position="47"/>
    </location>
</feature>